<gene>
    <name evidence="3" type="ORF">B0H17DRAFT_1328571</name>
</gene>
<name>A0AAD7DSI9_MYCRO</name>
<sequence>MFGLTPIFFLASTLVYAAPVPRAALDAPTLLKNGQTAQNLNAQFQNISASDSCQTDSIGCIAGDLANCVDSKWQTQGCPNSLSCFVVPLLSRPGINVTCTSEKNALSTIQATGASGEIAVAGADQHTSNTTDPDTEAADSGDDTCDPDTDDEDSGDDTCEPEDGQNDDDNGDDTCESDGDASASSGASTTPVATSTSRPAAQKTKTVTATPPADAGVATVTVTVTPSTAAPLTTVSVTALPSSVASQATTTVLSGAAASSLLSLLSAQGGDFSTTIVGSPSATSRPVIQLTKPAAAPTPSAADNAGASSSSASRLIIQLTQPAAAPTAANNADASPAATANPFSFSDY</sequence>
<feature type="chain" id="PRO_5041969520" description="Carbohydrate-binding module family 19 domain-containing protein" evidence="2">
    <location>
        <begin position="18"/>
        <end position="348"/>
    </location>
</feature>
<evidence type="ECO:0000313" key="3">
    <source>
        <dbReference type="EMBL" id="KAJ7698696.1"/>
    </source>
</evidence>
<evidence type="ECO:0000256" key="1">
    <source>
        <dbReference type="SAM" id="MobiDB-lite"/>
    </source>
</evidence>
<proteinExistence type="predicted"/>
<evidence type="ECO:0000313" key="4">
    <source>
        <dbReference type="Proteomes" id="UP001221757"/>
    </source>
</evidence>
<evidence type="ECO:0000256" key="2">
    <source>
        <dbReference type="SAM" id="SignalP"/>
    </source>
</evidence>
<feature type="compositionally biased region" description="Acidic residues" evidence="1">
    <location>
        <begin position="133"/>
        <end position="179"/>
    </location>
</feature>
<reference evidence="3" key="1">
    <citation type="submission" date="2023-03" db="EMBL/GenBank/DDBJ databases">
        <title>Massive genome expansion in bonnet fungi (Mycena s.s.) driven by repeated elements and novel gene families across ecological guilds.</title>
        <authorList>
            <consortium name="Lawrence Berkeley National Laboratory"/>
            <person name="Harder C.B."/>
            <person name="Miyauchi S."/>
            <person name="Viragh M."/>
            <person name="Kuo A."/>
            <person name="Thoen E."/>
            <person name="Andreopoulos B."/>
            <person name="Lu D."/>
            <person name="Skrede I."/>
            <person name="Drula E."/>
            <person name="Henrissat B."/>
            <person name="Morin E."/>
            <person name="Kohler A."/>
            <person name="Barry K."/>
            <person name="LaButti K."/>
            <person name="Morin E."/>
            <person name="Salamov A."/>
            <person name="Lipzen A."/>
            <person name="Mereny Z."/>
            <person name="Hegedus B."/>
            <person name="Baldrian P."/>
            <person name="Stursova M."/>
            <person name="Weitz H."/>
            <person name="Taylor A."/>
            <person name="Grigoriev I.V."/>
            <person name="Nagy L.G."/>
            <person name="Martin F."/>
            <person name="Kauserud H."/>
        </authorList>
    </citation>
    <scope>NUCLEOTIDE SEQUENCE</scope>
    <source>
        <strain evidence="3">CBHHK067</strain>
    </source>
</reference>
<feature type="region of interest" description="Disordered" evidence="1">
    <location>
        <begin position="123"/>
        <end position="212"/>
    </location>
</feature>
<accession>A0AAD7DSI9</accession>
<feature type="compositionally biased region" description="Low complexity" evidence="1">
    <location>
        <begin position="180"/>
        <end position="212"/>
    </location>
</feature>
<organism evidence="3 4">
    <name type="scientific">Mycena rosella</name>
    <name type="common">Pink bonnet</name>
    <name type="synonym">Agaricus rosellus</name>
    <dbReference type="NCBI Taxonomy" id="1033263"/>
    <lineage>
        <taxon>Eukaryota</taxon>
        <taxon>Fungi</taxon>
        <taxon>Dikarya</taxon>
        <taxon>Basidiomycota</taxon>
        <taxon>Agaricomycotina</taxon>
        <taxon>Agaricomycetes</taxon>
        <taxon>Agaricomycetidae</taxon>
        <taxon>Agaricales</taxon>
        <taxon>Marasmiineae</taxon>
        <taxon>Mycenaceae</taxon>
        <taxon>Mycena</taxon>
    </lineage>
</organism>
<feature type="region of interest" description="Disordered" evidence="1">
    <location>
        <begin position="326"/>
        <end position="348"/>
    </location>
</feature>
<feature type="signal peptide" evidence="2">
    <location>
        <begin position="1"/>
        <end position="17"/>
    </location>
</feature>
<keyword evidence="2" id="KW-0732">Signal</keyword>
<keyword evidence="4" id="KW-1185">Reference proteome</keyword>
<evidence type="ECO:0008006" key="5">
    <source>
        <dbReference type="Google" id="ProtNLM"/>
    </source>
</evidence>
<comment type="caution">
    <text evidence="3">The sequence shown here is derived from an EMBL/GenBank/DDBJ whole genome shotgun (WGS) entry which is preliminary data.</text>
</comment>
<dbReference type="AlphaFoldDB" id="A0AAD7DSI9"/>
<dbReference type="Proteomes" id="UP001221757">
    <property type="component" value="Unassembled WGS sequence"/>
</dbReference>
<protein>
    <recommendedName>
        <fullName evidence="5">Carbohydrate-binding module family 19 domain-containing protein</fullName>
    </recommendedName>
</protein>
<dbReference type="EMBL" id="JARKIE010000025">
    <property type="protein sequence ID" value="KAJ7698696.1"/>
    <property type="molecule type" value="Genomic_DNA"/>
</dbReference>
<feature type="compositionally biased region" description="Low complexity" evidence="1">
    <location>
        <begin position="326"/>
        <end position="342"/>
    </location>
</feature>